<name>A0A7S4J0Z3_9STRA</name>
<dbReference type="AlphaFoldDB" id="A0A7S4J0Z3"/>
<keyword evidence="1" id="KW-0472">Membrane</keyword>
<evidence type="ECO:0000313" key="2">
    <source>
        <dbReference type="EMBL" id="CAE2246564.1"/>
    </source>
</evidence>
<sequence>MYGHLYEGFPSPQNITQIIIFSATILLPIYITKLTRKAGDAERSPSSRLREYHAAAAKVETEIYLFQARAGPYLDGAAEEVDTILIAIIQKIHASVEGVMDADGTKISEDFWEQPVSS</sequence>
<reference evidence="2" key="1">
    <citation type="submission" date="2021-01" db="EMBL/GenBank/DDBJ databases">
        <authorList>
            <person name="Corre E."/>
            <person name="Pelletier E."/>
            <person name="Niang G."/>
            <person name="Scheremetjew M."/>
            <person name="Finn R."/>
            <person name="Kale V."/>
            <person name="Holt S."/>
            <person name="Cochrane G."/>
            <person name="Meng A."/>
            <person name="Brown T."/>
            <person name="Cohen L."/>
        </authorList>
    </citation>
    <scope>NUCLEOTIDE SEQUENCE</scope>
    <source>
        <strain evidence="2">Isolate 1302-5</strain>
    </source>
</reference>
<gene>
    <name evidence="2" type="ORF">OAUR00152_LOCUS19065</name>
</gene>
<protein>
    <submittedName>
        <fullName evidence="2">Uncharacterized protein</fullName>
    </submittedName>
</protein>
<evidence type="ECO:0000256" key="1">
    <source>
        <dbReference type="SAM" id="Phobius"/>
    </source>
</evidence>
<organism evidence="2">
    <name type="scientific">Odontella aurita</name>
    <dbReference type="NCBI Taxonomy" id="265563"/>
    <lineage>
        <taxon>Eukaryota</taxon>
        <taxon>Sar</taxon>
        <taxon>Stramenopiles</taxon>
        <taxon>Ochrophyta</taxon>
        <taxon>Bacillariophyta</taxon>
        <taxon>Mediophyceae</taxon>
        <taxon>Biddulphiophycidae</taxon>
        <taxon>Eupodiscales</taxon>
        <taxon>Odontellaceae</taxon>
        <taxon>Odontella</taxon>
    </lineage>
</organism>
<keyword evidence="1" id="KW-0812">Transmembrane</keyword>
<keyword evidence="1" id="KW-1133">Transmembrane helix</keyword>
<dbReference type="EMBL" id="HBKQ01028157">
    <property type="protein sequence ID" value="CAE2246564.1"/>
    <property type="molecule type" value="Transcribed_RNA"/>
</dbReference>
<feature type="transmembrane region" description="Helical" evidence="1">
    <location>
        <begin position="15"/>
        <end position="32"/>
    </location>
</feature>
<accession>A0A7S4J0Z3</accession>
<proteinExistence type="predicted"/>